<dbReference type="PROSITE" id="PS50887">
    <property type="entry name" value="GGDEF"/>
    <property type="match status" value="1"/>
</dbReference>
<evidence type="ECO:0000256" key="2">
    <source>
        <dbReference type="ARBA" id="ARBA00034247"/>
    </source>
</evidence>
<keyword evidence="3" id="KW-1133">Transmembrane helix</keyword>
<keyword evidence="3" id="KW-0472">Membrane</keyword>
<dbReference type="InterPro" id="IPR043128">
    <property type="entry name" value="Rev_trsase/Diguanyl_cyclase"/>
</dbReference>
<dbReference type="PANTHER" id="PTHR45138">
    <property type="entry name" value="REGULATORY COMPONENTS OF SENSORY TRANSDUCTION SYSTEM"/>
    <property type="match status" value="1"/>
</dbReference>
<feature type="transmembrane region" description="Helical" evidence="3">
    <location>
        <begin position="30"/>
        <end position="49"/>
    </location>
</feature>
<evidence type="ECO:0000313" key="5">
    <source>
        <dbReference type="EMBL" id="MBW8190228.1"/>
    </source>
</evidence>
<organism evidence="5 6">
    <name type="scientific">Neiella holothuriorum</name>
    <dbReference type="NCBI Taxonomy" id="2870530"/>
    <lineage>
        <taxon>Bacteria</taxon>
        <taxon>Pseudomonadati</taxon>
        <taxon>Pseudomonadota</taxon>
        <taxon>Gammaproteobacteria</taxon>
        <taxon>Alteromonadales</taxon>
        <taxon>Echinimonadaceae</taxon>
        <taxon>Neiella</taxon>
    </lineage>
</organism>
<evidence type="ECO:0000259" key="4">
    <source>
        <dbReference type="PROSITE" id="PS50887"/>
    </source>
</evidence>
<gene>
    <name evidence="5" type="ORF">K0504_04190</name>
</gene>
<evidence type="ECO:0000256" key="3">
    <source>
        <dbReference type="SAM" id="Phobius"/>
    </source>
</evidence>
<sequence>MSRLNESPRPTAHEWMKEVPAGNAGPRVSVLMHLVAFVPVATLAVYHFVLGNLLVSASLTVMASMLAATVLVARVAPHLCVHVFLDCLFIFTALPTSLWVLFMPDLYVIYLIPALIFAAFFVMPIRLSTPLLAVYTITAIFFFAGQHGFAESLRVGFGLGACYLFTLGLASMMLRQQKQLTELAFLDPLTKAYNRNALFDELAHVMDTAARHQTAASVVMLDIDHFKQINDKHGHAVGDEVLIWLTNQLLAHSRRNDRLFRLGGDEFLLLLPDLNSKEAYRVIELIKERMAPVGAPHQIRITVSAGVAELMAEDSADKWLDKADKALYLAKEDGRNCCRSWQPASSSETGTSDC</sequence>
<feature type="transmembrane region" description="Helical" evidence="3">
    <location>
        <begin position="132"/>
        <end position="149"/>
    </location>
</feature>
<reference evidence="5" key="1">
    <citation type="submission" date="2021-07" db="EMBL/GenBank/DDBJ databases">
        <title>Neiella marina sp. nov., isolated from the intestinal content of sea cucumber Apostichopus japonicus.</title>
        <authorList>
            <person name="Bai X."/>
        </authorList>
    </citation>
    <scope>NUCLEOTIDE SEQUENCE</scope>
    <source>
        <strain evidence="5">126</strain>
    </source>
</reference>
<protein>
    <recommendedName>
        <fullName evidence="1">diguanylate cyclase</fullName>
        <ecNumber evidence="1">2.7.7.65</ecNumber>
    </recommendedName>
</protein>
<keyword evidence="3" id="KW-0812">Transmembrane</keyword>
<dbReference type="InterPro" id="IPR029787">
    <property type="entry name" value="Nucleotide_cyclase"/>
</dbReference>
<dbReference type="SUPFAM" id="SSF55073">
    <property type="entry name" value="Nucleotide cyclase"/>
    <property type="match status" value="1"/>
</dbReference>
<dbReference type="Pfam" id="PF00990">
    <property type="entry name" value="GGDEF"/>
    <property type="match status" value="1"/>
</dbReference>
<dbReference type="Gene3D" id="3.30.70.270">
    <property type="match status" value="1"/>
</dbReference>
<feature type="transmembrane region" description="Helical" evidence="3">
    <location>
        <begin position="155"/>
        <end position="174"/>
    </location>
</feature>
<evidence type="ECO:0000256" key="1">
    <source>
        <dbReference type="ARBA" id="ARBA00012528"/>
    </source>
</evidence>
<feature type="domain" description="GGDEF" evidence="4">
    <location>
        <begin position="214"/>
        <end position="343"/>
    </location>
</feature>
<comment type="caution">
    <text evidence="5">The sequence shown here is derived from an EMBL/GenBank/DDBJ whole genome shotgun (WGS) entry which is preliminary data.</text>
</comment>
<accession>A0ABS7ED37</accession>
<dbReference type="RefSeq" id="WP_220102908.1">
    <property type="nucleotide sequence ID" value="NZ_JAHZSS010000003.1"/>
</dbReference>
<proteinExistence type="predicted"/>
<dbReference type="SMART" id="SM00267">
    <property type="entry name" value="GGDEF"/>
    <property type="match status" value="1"/>
</dbReference>
<dbReference type="PANTHER" id="PTHR45138:SF9">
    <property type="entry name" value="DIGUANYLATE CYCLASE DGCM-RELATED"/>
    <property type="match status" value="1"/>
</dbReference>
<comment type="catalytic activity">
    <reaction evidence="2">
        <text>2 GTP = 3',3'-c-di-GMP + 2 diphosphate</text>
        <dbReference type="Rhea" id="RHEA:24898"/>
        <dbReference type="ChEBI" id="CHEBI:33019"/>
        <dbReference type="ChEBI" id="CHEBI:37565"/>
        <dbReference type="ChEBI" id="CHEBI:58805"/>
        <dbReference type="EC" id="2.7.7.65"/>
    </reaction>
</comment>
<dbReference type="CDD" id="cd01949">
    <property type="entry name" value="GGDEF"/>
    <property type="match status" value="1"/>
</dbReference>
<dbReference type="EC" id="2.7.7.65" evidence="1"/>
<dbReference type="Proteomes" id="UP001166251">
    <property type="component" value="Unassembled WGS sequence"/>
</dbReference>
<dbReference type="NCBIfam" id="TIGR00254">
    <property type="entry name" value="GGDEF"/>
    <property type="match status" value="1"/>
</dbReference>
<evidence type="ECO:0000313" key="6">
    <source>
        <dbReference type="Proteomes" id="UP001166251"/>
    </source>
</evidence>
<name>A0ABS7ED37_9GAMM</name>
<feature type="transmembrane region" description="Helical" evidence="3">
    <location>
        <begin position="107"/>
        <end position="125"/>
    </location>
</feature>
<dbReference type="InterPro" id="IPR000160">
    <property type="entry name" value="GGDEF_dom"/>
</dbReference>
<dbReference type="InterPro" id="IPR050469">
    <property type="entry name" value="Diguanylate_Cyclase"/>
</dbReference>
<feature type="transmembrane region" description="Helical" evidence="3">
    <location>
        <begin position="83"/>
        <end position="101"/>
    </location>
</feature>
<dbReference type="EMBL" id="JAHZSS010000003">
    <property type="protein sequence ID" value="MBW8190228.1"/>
    <property type="molecule type" value="Genomic_DNA"/>
</dbReference>
<keyword evidence="6" id="KW-1185">Reference proteome</keyword>
<feature type="transmembrane region" description="Helical" evidence="3">
    <location>
        <begin position="55"/>
        <end position="76"/>
    </location>
</feature>